<dbReference type="InterPro" id="IPR003329">
    <property type="entry name" value="Cytidylyl_trans"/>
</dbReference>
<evidence type="ECO:0000313" key="2">
    <source>
        <dbReference type="Proteomes" id="UP000754710"/>
    </source>
</evidence>
<reference evidence="1 2" key="1">
    <citation type="submission" date="2021-08" db="EMBL/GenBank/DDBJ databases">
        <title>Nocardioides bacterium WL0053 sp. nov., isolated from the sediment.</title>
        <authorList>
            <person name="Wang L."/>
            <person name="Zhang D."/>
            <person name="Zhang A."/>
        </authorList>
    </citation>
    <scope>NUCLEOTIDE SEQUENCE [LARGE SCALE GENOMIC DNA]</scope>
    <source>
        <strain evidence="1 2">WL0053</strain>
    </source>
</reference>
<dbReference type="InterPro" id="IPR029044">
    <property type="entry name" value="Nucleotide-diphossugar_trans"/>
</dbReference>
<dbReference type="PANTHER" id="PTHR42866:SF1">
    <property type="entry name" value="SPORE COAT POLYSACCHARIDE BIOSYNTHESIS PROTEIN SPSF"/>
    <property type="match status" value="1"/>
</dbReference>
<protein>
    <submittedName>
        <fullName evidence="1">Glycosyltransferase family protein</fullName>
    </submittedName>
</protein>
<dbReference type="SUPFAM" id="SSF53448">
    <property type="entry name" value="Nucleotide-diphospho-sugar transferases"/>
    <property type="match status" value="1"/>
</dbReference>
<name>A0ABS7RKX2_9ACTN</name>
<organism evidence="1 2">
    <name type="scientific">Nocardioides jiangsuensis</name>
    <dbReference type="NCBI Taxonomy" id="2866161"/>
    <lineage>
        <taxon>Bacteria</taxon>
        <taxon>Bacillati</taxon>
        <taxon>Actinomycetota</taxon>
        <taxon>Actinomycetes</taxon>
        <taxon>Propionibacteriales</taxon>
        <taxon>Nocardioidaceae</taxon>
        <taxon>Nocardioides</taxon>
    </lineage>
</organism>
<gene>
    <name evidence="1" type="ORF">K1X13_06680</name>
</gene>
<dbReference type="CDD" id="cd02518">
    <property type="entry name" value="GT2_SpsF"/>
    <property type="match status" value="1"/>
</dbReference>
<comment type="caution">
    <text evidence="1">The sequence shown here is derived from an EMBL/GenBank/DDBJ whole genome shotgun (WGS) entry which is preliminary data.</text>
</comment>
<dbReference type="RefSeq" id="WP_221024170.1">
    <property type="nucleotide sequence ID" value="NZ_JAIEZQ010000001.1"/>
</dbReference>
<evidence type="ECO:0000313" key="1">
    <source>
        <dbReference type="EMBL" id="MBY9074500.1"/>
    </source>
</evidence>
<proteinExistence type="predicted"/>
<sequence length="242" mass="27076">MRVGIITQARTTSTRLPRKVLMTAGGRTMLDHHLDRLTRSGLPVYVATTTNATDDDIVSLAAGRGLPVHRGSEHDVLSRFSGCAAEHHLDIVVRVTSDCPLIDGALIASAVEDFVAADDPWLYLSNSLERTFPRGFDFEVFSAEALFDAQEHASEEVEREHVTPYLYANRTGRMHLRNTAWPEDKSAYRVTLDTADDFELLRRLIEEHQAHTLSCAQIIEVLDAHPRLAAINEHVEQKKLGR</sequence>
<dbReference type="Gene3D" id="3.90.550.10">
    <property type="entry name" value="Spore Coat Polysaccharide Biosynthesis Protein SpsA, Chain A"/>
    <property type="match status" value="1"/>
</dbReference>
<keyword evidence="2" id="KW-1185">Reference proteome</keyword>
<dbReference type="Proteomes" id="UP000754710">
    <property type="component" value="Unassembled WGS sequence"/>
</dbReference>
<dbReference type="EMBL" id="JAIEZQ010000001">
    <property type="protein sequence ID" value="MBY9074500.1"/>
    <property type="molecule type" value="Genomic_DNA"/>
</dbReference>
<accession>A0ABS7RKX2</accession>
<dbReference type="PANTHER" id="PTHR42866">
    <property type="entry name" value="3-DEOXY-MANNO-OCTULOSONATE CYTIDYLYLTRANSFERASE"/>
    <property type="match status" value="1"/>
</dbReference>
<dbReference type="Pfam" id="PF02348">
    <property type="entry name" value="CTP_transf_3"/>
    <property type="match status" value="1"/>
</dbReference>